<dbReference type="KEGG" id="cohn:KCTCHS21_23570"/>
<dbReference type="Gene3D" id="1.10.10.60">
    <property type="entry name" value="Homeodomain-like"/>
    <property type="match status" value="2"/>
</dbReference>
<reference evidence="10 11" key="1">
    <citation type="submission" date="2019-01" db="EMBL/GenBank/DDBJ databases">
        <title>Complete genome sequence of Cohnella hallensis HS21 isolated from Korean fir (Abies koreana) rhizospheric soil.</title>
        <authorList>
            <person name="Jiang L."/>
            <person name="Kang S.W."/>
            <person name="Kim S."/>
            <person name="Jung J."/>
            <person name="Kim C.Y."/>
            <person name="Kim D.H."/>
            <person name="Kim S.W."/>
            <person name="Lee J."/>
        </authorList>
    </citation>
    <scope>NUCLEOTIDE SEQUENCE [LARGE SCALE GENOMIC DNA]</scope>
    <source>
        <strain evidence="10 11">HS21</strain>
    </source>
</reference>
<keyword evidence="3" id="KW-0813">Transport</keyword>
<proteinExistence type="inferred from homology"/>
<evidence type="ECO:0000313" key="10">
    <source>
        <dbReference type="EMBL" id="BBI32958.1"/>
    </source>
</evidence>
<dbReference type="PRINTS" id="PR00032">
    <property type="entry name" value="HTHARAC"/>
</dbReference>
<dbReference type="OrthoDB" id="2660924at2"/>
<keyword evidence="4" id="KW-0732">Signal</keyword>
<dbReference type="PROSITE" id="PS00041">
    <property type="entry name" value="HTH_ARAC_FAMILY_1"/>
    <property type="match status" value="1"/>
</dbReference>
<keyword evidence="6" id="KW-0238">DNA-binding</keyword>
<dbReference type="Proteomes" id="UP000289856">
    <property type="component" value="Chromosome"/>
</dbReference>
<evidence type="ECO:0000256" key="5">
    <source>
        <dbReference type="ARBA" id="ARBA00023015"/>
    </source>
</evidence>
<feature type="domain" description="HTH araC/xylS-type" evidence="8">
    <location>
        <begin position="175"/>
        <end position="273"/>
    </location>
</feature>
<dbReference type="InterPro" id="IPR009057">
    <property type="entry name" value="Homeodomain-like_sf"/>
</dbReference>
<dbReference type="GO" id="GO:0030288">
    <property type="term" value="C:outer membrane-bounded periplasmic space"/>
    <property type="evidence" value="ECO:0007669"/>
    <property type="project" value="TreeGrafter"/>
</dbReference>
<dbReference type="PROSITE" id="PS50983">
    <property type="entry name" value="FE_B12_PBP"/>
    <property type="match status" value="1"/>
</dbReference>
<name>A0A3T1D4J5_9BACL</name>
<keyword evidence="11" id="KW-1185">Reference proteome</keyword>
<dbReference type="InterPro" id="IPR051313">
    <property type="entry name" value="Bact_iron-sidero_bind"/>
</dbReference>
<dbReference type="InterPro" id="IPR018060">
    <property type="entry name" value="HTH_AraC"/>
</dbReference>
<evidence type="ECO:0000313" key="11">
    <source>
        <dbReference type="Proteomes" id="UP000289856"/>
    </source>
</evidence>
<comment type="subcellular location">
    <subcellularLocation>
        <location evidence="1">Cell envelope</location>
    </subcellularLocation>
</comment>
<evidence type="ECO:0000256" key="2">
    <source>
        <dbReference type="ARBA" id="ARBA00008814"/>
    </source>
</evidence>
<sequence length="553" mass="63423">MINRAPTSAPLRSLIFHLSDIELQVQSVGWHSDKQTTTYHTLLIVTAGTGCLHMDSHIVPFTADKCYLLSPNRSIQIENGHDKALRFFQISFTAISNLNQQPEIYVENIFADRFEMIAYPFSRLIRLTEEIYAERSYESDIESFKQQLRFQELLGFIIEHNLPSDSLFNSTQSVESTIHYLQNNYTHNITVKQLAQLANMPHWQFTPIFQELTGKRPLDFLTELRINRSKELLIDSNAPLREIAHQVGFTDEYYFNRRFRHTTGVTPKQYARYKRNKTKVRDWTGHDVEIPAQPQRIIFFGETFGDLLALGIEAIGGGVFWIDHSAFKDRVKNVEDVGDPINPNILKALKPDLIIFANADERQYSKISKIAPTVTFNTFAPLEQRMNALGHLLGRKHEVEKWLDVYNTKAALAWKKLQTHINHGETASVFIFDHGERLFVMGASGLSSALYHPFGFQPVDRIQEIIDSGDGFMEISAELLPEYAGDRIFMLLPQKKDSKEAMEELMRSALWRSLPAVQKGRVYVVEAAKWNSGDAFTRELLLEALPRLMGKIS</sequence>
<evidence type="ECO:0000256" key="4">
    <source>
        <dbReference type="ARBA" id="ARBA00022729"/>
    </source>
</evidence>
<evidence type="ECO:0000259" key="9">
    <source>
        <dbReference type="PROSITE" id="PS50983"/>
    </source>
</evidence>
<dbReference type="EMBL" id="AP019400">
    <property type="protein sequence ID" value="BBI32958.1"/>
    <property type="molecule type" value="Genomic_DNA"/>
</dbReference>
<dbReference type="Gene3D" id="3.40.50.1980">
    <property type="entry name" value="Nitrogenase molybdenum iron protein domain"/>
    <property type="match status" value="2"/>
</dbReference>
<organism evidence="10 11">
    <name type="scientific">Cohnella abietis</name>
    <dbReference type="NCBI Taxonomy" id="2507935"/>
    <lineage>
        <taxon>Bacteria</taxon>
        <taxon>Bacillati</taxon>
        <taxon>Bacillota</taxon>
        <taxon>Bacilli</taxon>
        <taxon>Bacillales</taxon>
        <taxon>Paenibacillaceae</taxon>
        <taxon>Cohnella</taxon>
    </lineage>
</organism>
<evidence type="ECO:0008006" key="12">
    <source>
        <dbReference type="Google" id="ProtNLM"/>
    </source>
</evidence>
<evidence type="ECO:0000256" key="6">
    <source>
        <dbReference type="ARBA" id="ARBA00023125"/>
    </source>
</evidence>
<dbReference type="PROSITE" id="PS01124">
    <property type="entry name" value="HTH_ARAC_FAMILY_2"/>
    <property type="match status" value="1"/>
</dbReference>
<keyword evidence="5" id="KW-0805">Transcription regulation</keyword>
<dbReference type="SUPFAM" id="SSF46689">
    <property type="entry name" value="Homeodomain-like"/>
    <property type="match status" value="2"/>
</dbReference>
<dbReference type="InterPro" id="IPR037923">
    <property type="entry name" value="HTH-like"/>
</dbReference>
<protein>
    <recommendedName>
        <fullName evidence="12">Fe3+-hydroxamate ABC transporter substrate-binding protein</fullName>
    </recommendedName>
</protein>
<dbReference type="Pfam" id="PF01497">
    <property type="entry name" value="Peripla_BP_2"/>
    <property type="match status" value="1"/>
</dbReference>
<dbReference type="PANTHER" id="PTHR30532">
    <property type="entry name" value="IRON III DICITRATE-BINDING PERIPLASMIC PROTEIN"/>
    <property type="match status" value="1"/>
</dbReference>
<dbReference type="Pfam" id="PF12833">
    <property type="entry name" value="HTH_18"/>
    <property type="match status" value="1"/>
</dbReference>
<dbReference type="AlphaFoldDB" id="A0A3T1D4J5"/>
<comment type="similarity">
    <text evidence="2">Belongs to the bacterial solute-binding protein 8 family.</text>
</comment>
<dbReference type="RefSeq" id="WP_130607881.1">
    <property type="nucleotide sequence ID" value="NZ_AP019400.1"/>
</dbReference>
<evidence type="ECO:0000256" key="7">
    <source>
        <dbReference type="ARBA" id="ARBA00023163"/>
    </source>
</evidence>
<dbReference type="SUPFAM" id="SSF53807">
    <property type="entry name" value="Helical backbone' metal receptor"/>
    <property type="match status" value="1"/>
</dbReference>
<feature type="domain" description="Fe/B12 periplasmic-binding" evidence="9">
    <location>
        <begin position="295"/>
        <end position="553"/>
    </location>
</feature>
<dbReference type="PANTHER" id="PTHR30532:SF26">
    <property type="entry name" value="IRON(3+)-HYDROXAMATE-BINDING PROTEIN FHUD"/>
    <property type="match status" value="1"/>
</dbReference>
<dbReference type="InterPro" id="IPR020449">
    <property type="entry name" value="Tscrpt_reg_AraC-type_HTH"/>
</dbReference>
<dbReference type="SUPFAM" id="SSF51215">
    <property type="entry name" value="Regulatory protein AraC"/>
    <property type="match status" value="1"/>
</dbReference>
<dbReference type="GO" id="GO:1901678">
    <property type="term" value="P:iron coordination entity transport"/>
    <property type="evidence" value="ECO:0007669"/>
    <property type="project" value="UniProtKB-ARBA"/>
</dbReference>
<dbReference type="InterPro" id="IPR002491">
    <property type="entry name" value="ABC_transptr_periplasmic_BD"/>
</dbReference>
<gene>
    <name evidence="10" type="ORF">KCTCHS21_23570</name>
</gene>
<evidence type="ECO:0000256" key="1">
    <source>
        <dbReference type="ARBA" id="ARBA00004196"/>
    </source>
</evidence>
<dbReference type="GO" id="GO:0003700">
    <property type="term" value="F:DNA-binding transcription factor activity"/>
    <property type="evidence" value="ECO:0007669"/>
    <property type="project" value="InterPro"/>
</dbReference>
<evidence type="ECO:0000259" key="8">
    <source>
        <dbReference type="PROSITE" id="PS01124"/>
    </source>
</evidence>
<keyword evidence="7" id="KW-0804">Transcription</keyword>
<dbReference type="GO" id="GO:0043565">
    <property type="term" value="F:sequence-specific DNA binding"/>
    <property type="evidence" value="ECO:0007669"/>
    <property type="project" value="InterPro"/>
</dbReference>
<accession>A0A3T1D4J5</accession>
<evidence type="ECO:0000256" key="3">
    <source>
        <dbReference type="ARBA" id="ARBA00022448"/>
    </source>
</evidence>
<dbReference type="SMART" id="SM00342">
    <property type="entry name" value="HTH_ARAC"/>
    <property type="match status" value="1"/>
</dbReference>
<dbReference type="InterPro" id="IPR018062">
    <property type="entry name" value="HTH_AraC-typ_CS"/>
</dbReference>